<feature type="compositionally biased region" description="Polar residues" evidence="1">
    <location>
        <begin position="1"/>
        <end position="18"/>
    </location>
</feature>
<proteinExistence type="predicted"/>
<dbReference type="Proteomes" id="UP000663846">
    <property type="component" value="Unassembled WGS sequence"/>
</dbReference>
<evidence type="ECO:0000256" key="1">
    <source>
        <dbReference type="SAM" id="MobiDB-lite"/>
    </source>
</evidence>
<dbReference type="EMBL" id="CAJMWS010000308">
    <property type="protein sequence ID" value="CAE6406193.1"/>
    <property type="molecule type" value="Genomic_DNA"/>
</dbReference>
<gene>
    <name evidence="2" type="ORF">RDB_LOCUS61648</name>
</gene>
<dbReference type="AlphaFoldDB" id="A0A8H2WXJ6"/>
<evidence type="ECO:0000313" key="2">
    <source>
        <dbReference type="EMBL" id="CAE6406193.1"/>
    </source>
</evidence>
<feature type="region of interest" description="Disordered" evidence="1">
    <location>
        <begin position="1"/>
        <end position="20"/>
    </location>
</feature>
<organism evidence="2 3">
    <name type="scientific">Rhizoctonia solani</name>
    <dbReference type="NCBI Taxonomy" id="456999"/>
    <lineage>
        <taxon>Eukaryota</taxon>
        <taxon>Fungi</taxon>
        <taxon>Dikarya</taxon>
        <taxon>Basidiomycota</taxon>
        <taxon>Agaricomycotina</taxon>
        <taxon>Agaricomycetes</taxon>
        <taxon>Cantharellales</taxon>
        <taxon>Ceratobasidiaceae</taxon>
        <taxon>Rhizoctonia</taxon>
    </lineage>
</organism>
<evidence type="ECO:0000313" key="3">
    <source>
        <dbReference type="Proteomes" id="UP000663846"/>
    </source>
</evidence>
<feature type="region of interest" description="Disordered" evidence="1">
    <location>
        <begin position="254"/>
        <end position="281"/>
    </location>
</feature>
<name>A0A8H2WXJ6_9AGAM</name>
<accession>A0A8H2WXJ6</accession>
<sequence>MTQTALQPVNPSSISSSENETEAPWVIRKLVGSMTGRVVLSSYETLKATSTSIVCLSPWGDSSPLLLPCIRFRDVVVHSVIAATGGTAVVAAPVMGPIADTAVATLGDTIAVEIGNIIAYDLGTKLANDLIADKTAKAIIPIHSARLETTSIKTILITLRFKHTMSDAALGFFRSGTIHENGDLFSNIKDYLNVEKGWFNPYLFASGRRPIIPRSMKPDIVFCHGPFLLGDYRIAETLLAESASIIKLCLDPPTTSGPTNEEPPRDSFGDITVPSTSKSPMLKASEKASELGHRISSYWHRTASPPPEDGKVALQVSVSDNVTPAQSDHVGYSPNPSIPALPTTFVPTPRRILVIVLGLSPHRKLWTTSARPGESVMNYHLLNGCPALVLPATSEKGSTPLVAWDTLPLEHLHAIDKEKGGVDGEAFKGAVTCLFEYLSLCIDWDRVNIPKEVTNHMECADSVTEEELKKQLVRDGIELVVAGAVRSHHSKAVKANIDTNRAGIVIFRMP</sequence>
<protein>
    <submittedName>
        <fullName evidence="2">Uncharacterized protein</fullName>
    </submittedName>
</protein>
<reference evidence="2" key="1">
    <citation type="submission" date="2021-01" db="EMBL/GenBank/DDBJ databases">
        <authorList>
            <person name="Kaushik A."/>
        </authorList>
    </citation>
    <scope>NUCLEOTIDE SEQUENCE</scope>
    <source>
        <strain evidence="2">AG1-1C</strain>
    </source>
</reference>
<comment type="caution">
    <text evidence="2">The sequence shown here is derived from an EMBL/GenBank/DDBJ whole genome shotgun (WGS) entry which is preliminary data.</text>
</comment>